<evidence type="ECO:0000256" key="1">
    <source>
        <dbReference type="ARBA" id="ARBA00022737"/>
    </source>
</evidence>
<dbReference type="AlphaFoldDB" id="A0A8H5F5N5"/>
<dbReference type="Gene3D" id="3.40.50.300">
    <property type="entry name" value="P-loop containing nucleotide triphosphate hydrolases"/>
    <property type="match status" value="1"/>
</dbReference>
<proteinExistence type="predicted"/>
<dbReference type="InterPro" id="IPR007111">
    <property type="entry name" value="NACHT_NTPase"/>
</dbReference>
<evidence type="ECO:0000313" key="3">
    <source>
        <dbReference type="EMBL" id="KAF5324163.1"/>
    </source>
</evidence>
<sequence length="442" mass="49131">MELNPIIHSKHSNGQTTLQTMVTPSNCYDSGEGTATNMLNNAQNTHINGGTFALSTNFNRVDGPSLEVLHKRVAPNAILNAGGRADEVRCHPGTRKEVICRIEKWRVDTLNDIASPIFWLSGAAGAGKTAIMQTIAEGWKQEAVPQANFFFFRSDTSRSNSSALVATLLHQVTLLYSSLRDPVANILLTNPLIFDSGLEEQLTQLIFTPLHGIRQSSSNYHPLMLVIDGLDECDAESKRSQRRIIHAFDKVLAKHPGLVCLLVASRDESLIRTAFNDLSSALLPLYLDGEYANERDIRVFVNDQFEKIRKTHPLAHTLNTTWPSFRDSENIVTKSSGQFIYAATVMRFLSDSSASPVLSLERVKGVAQIATKSPFSQLDTIYTYILSQVDDQPALKNILHAHFLIRDALQWKYHEGLNRSMVGLAQLLTVCQSQSYTDAFVM</sequence>
<comment type="caution">
    <text evidence="3">The sequence shown here is derived from an EMBL/GenBank/DDBJ whole genome shotgun (WGS) entry which is preliminary data.</text>
</comment>
<dbReference type="PROSITE" id="PS50837">
    <property type="entry name" value="NACHT"/>
    <property type="match status" value="1"/>
</dbReference>
<reference evidence="3 4" key="1">
    <citation type="journal article" date="2020" name="ISME J.">
        <title>Uncovering the hidden diversity of litter-decomposition mechanisms in mushroom-forming fungi.</title>
        <authorList>
            <person name="Floudas D."/>
            <person name="Bentzer J."/>
            <person name="Ahren D."/>
            <person name="Johansson T."/>
            <person name="Persson P."/>
            <person name="Tunlid A."/>
        </authorList>
    </citation>
    <scope>NUCLEOTIDE SEQUENCE [LARGE SCALE GENOMIC DNA]</scope>
    <source>
        <strain evidence="3 4">CBS 101986</strain>
    </source>
</reference>
<name>A0A8H5F5N5_9AGAR</name>
<dbReference type="OrthoDB" id="5967843at2759"/>
<dbReference type="Pfam" id="PF24883">
    <property type="entry name" value="NPHP3_N"/>
    <property type="match status" value="1"/>
</dbReference>
<dbReference type="PANTHER" id="PTHR10039:SF16">
    <property type="entry name" value="GPI INOSITOL-DEACYLASE"/>
    <property type="match status" value="1"/>
</dbReference>
<dbReference type="PANTHER" id="PTHR10039">
    <property type="entry name" value="AMELOGENIN"/>
    <property type="match status" value="1"/>
</dbReference>
<evidence type="ECO:0000313" key="4">
    <source>
        <dbReference type="Proteomes" id="UP000567179"/>
    </source>
</evidence>
<feature type="domain" description="NACHT" evidence="2">
    <location>
        <begin position="116"/>
        <end position="266"/>
    </location>
</feature>
<evidence type="ECO:0000259" key="2">
    <source>
        <dbReference type="PROSITE" id="PS50837"/>
    </source>
</evidence>
<protein>
    <recommendedName>
        <fullName evidence="2">NACHT domain-containing protein</fullName>
    </recommendedName>
</protein>
<keyword evidence="1" id="KW-0677">Repeat</keyword>
<keyword evidence="4" id="KW-1185">Reference proteome</keyword>
<dbReference type="Proteomes" id="UP000567179">
    <property type="component" value="Unassembled WGS sequence"/>
</dbReference>
<dbReference type="EMBL" id="JAACJJ010000016">
    <property type="protein sequence ID" value="KAF5324163.1"/>
    <property type="molecule type" value="Genomic_DNA"/>
</dbReference>
<accession>A0A8H5F5N5</accession>
<gene>
    <name evidence="3" type="ORF">D9619_011114</name>
</gene>
<dbReference type="SUPFAM" id="SSF52540">
    <property type="entry name" value="P-loop containing nucleoside triphosphate hydrolases"/>
    <property type="match status" value="1"/>
</dbReference>
<dbReference type="InterPro" id="IPR027417">
    <property type="entry name" value="P-loop_NTPase"/>
</dbReference>
<dbReference type="InterPro" id="IPR056884">
    <property type="entry name" value="NPHP3-like_N"/>
</dbReference>
<organism evidence="3 4">
    <name type="scientific">Psilocybe cf. subviscida</name>
    <dbReference type="NCBI Taxonomy" id="2480587"/>
    <lineage>
        <taxon>Eukaryota</taxon>
        <taxon>Fungi</taxon>
        <taxon>Dikarya</taxon>
        <taxon>Basidiomycota</taxon>
        <taxon>Agaricomycotina</taxon>
        <taxon>Agaricomycetes</taxon>
        <taxon>Agaricomycetidae</taxon>
        <taxon>Agaricales</taxon>
        <taxon>Agaricineae</taxon>
        <taxon>Strophariaceae</taxon>
        <taxon>Psilocybe</taxon>
    </lineage>
</organism>